<proteinExistence type="predicted"/>
<gene>
    <name evidence="3" type="ORF">A3SI_16727</name>
</gene>
<evidence type="ECO:0000313" key="4">
    <source>
        <dbReference type="Proteomes" id="UP000005551"/>
    </source>
</evidence>
<reference evidence="3 4" key="1">
    <citation type="submission" date="2012-05" db="EMBL/GenBank/DDBJ databases">
        <title>Genome sequence of Nitritalea halalkaliphila LW7.</title>
        <authorList>
            <person name="Jangir P.K."/>
            <person name="Singh A."/>
            <person name="Shivaji S."/>
            <person name="Sharma R."/>
        </authorList>
    </citation>
    <scope>NUCLEOTIDE SEQUENCE [LARGE SCALE GENOMIC DNA]</scope>
    <source>
        <strain evidence="3 4">LW7</strain>
    </source>
</reference>
<dbReference type="NCBIfam" id="TIGR04456">
    <property type="entry name" value="LruC_dom"/>
    <property type="match status" value="1"/>
</dbReference>
<keyword evidence="4" id="KW-1185">Reference proteome</keyword>
<feature type="signal peptide" evidence="1">
    <location>
        <begin position="1"/>
        <end position="24"/>
    </location>
</feature>
<accession>I5BWS0</accession>
<dbReference type="Proteomes" id="UP000005551">
    <property type="component" value="Unassembled WGS sequence"/>
</dbReference>
<evidence type="ECO:0000313" key="3">
    <source>
        <dbReference type="EMBL" id="EIM74022.1"/>
    </source>
</evidence>
<dbReference type="STRING" id="1189621.A3SI_16727"/>
<sequence>MTKLFSSIASIGLFGLLWSPLAQAQIFNAELGSTGPYRTACWGFNGTTIDSSIEISGSYTVRTTNSVNTSTIGEQSIVTPWLLINSGNISFKLKTDGGSATNRTVHLSYIPHKWSGEEEGTPIHFFSESLADPSDPKVRTYSIEVPWEILRDTHYTKIMISFTGSGGEGRIALDDFSLHGNTAADPTRNCTIDETRTYTENVISIFGTEGYSTLMFEDLWPGLGDYDFNDLVLGIKGERLQRSKDGILKEIRLTIQPRAAGAAFDNSFGIHFPSIPIWAVEEVRGTVKGKSVIFNYLPNGAEANQSHLTVIVFENVRTLIPANNPFLVGVPDLEPIVIHIKVNEGADFPAGTEYDMSPFLIVNQERGREIHLPGREGTDLADPSLFGTASDNALYKEVRYTSKENGLPWVMFIPADVPFMREKNNITEGYLKMKEWAKSNGSKYQDWFIDKPGYRDESKLFKK</sequence>
<evidence type="ECO:0000256" key="1">
    <source>
        <dbReference type="SAM" id="SignalP"/>
    </source>
</evidence>
<dbReference type="AlphaFoldDB" id="I5BWS0"/>
<protein>
    <recommendedName>
        <fullName evidence="2">DUF4842 domain-containing protein</fullName>
    </recommendedName>
</protein>
<dbReference type="InterPro" id="IPR031025">
    <property type="entry name" value="LruC_dom"/>
</dbReference>
<feature type="chain" id="PRO_5003700175" description="DUF4842 domain-containing protein" evidence="1">
    <location>
        <begin position="25"/>
        <end position="463"/>
    </location>
</feature>
<keyword evidence="1" id="KW-0732">Signal</keyword>
<name>I5BWS0_9BACT</name>
<dbReference type="RefSeq" id="WP_009056790.1">
    <property type="nucleotide sequence ID" value="NZ_AJYA01000051.1"/>
</dbReference>
<dbReference type="EMBL" id="AJYA01000051">
    <property type="protein sequence ID" value="EIM74022.1"/>
    <property type="molecule type" value="Genomic_DNA"/>
</dbReference>
<dbReference type="Pfam" id="PF16130">
    <property type="entry name" value="DUF4842"/>
    <property type="match status" value="1"/>
</dbReference>
<organism evidence="3 4">
    <name type="scientific">Nitritalea halalkaliphila LW7</name>
    <dbReference type="NCBI Taxonomy" id="1189621"/>
    <lineage>
        <taxon>Bacteria</taxon>
        <taxon>Pseudomonadati</taxon>
        <taxon>Bacteroidota</taxon>
        <taxon>Cytophagia</taxon>
        <taxon>Cytophagales</taxon>
        <taxon>Cyclobacteriaceae</taxon>
        <taxon>Nitritalea</taxon>
    </lineage>
</organism>
<comment type="caution">
    <text evidence="3">The sequence shown here is derived from an EMBL/GenBank/DDBJ whole genome shotgun (WGS) entry which is preliminary data.</text>
</comment>
<feature type="domain" description="DUF4842" evidence="2">
    <location>
        <begin position="249"/>
        <end position="448"/>
    </location>
</feature>
<dbReference type="InterPro" id="IPR032295">
    <property type="entry name" value="DUF4842"/>
</dbReference>
<evidence type="ECO:0000259" key="2">
    <source>
        <dbReference type="Pfam" id="PF16130"/>
    </source>
</evidence>